<dbReference type="GO" id="GO:0043531">
    <property type="term" value="F:ADP binding"/>
    <property type="evidence" value="ECO:0007669"/>
    <property type="project" value="InterPro"/>
</dbReference>
<dbReference type="SUPFAM" id="SSF52058">
    <property type="entry name" value="L domain-like"/>
    <property type="match status" value="1"/>
</dbReference>
<dbReference type="InterPro" id="IPR032675">
    <property type="entry name" value="LRR_dom_sf"/>
</dbReference>
<dbReference type="Gene3D" id="3.80.10.10">
    <property type="entry name" value="Ribonuclease Inhibitor"/>
    <property type="match status" value="2"/>
</dbReference>
<keyword evidence="5" id="KW-0547">Nucleotide-binding</keyword>
<feature type="domain" description="Disease resistance R13L4/SHOC-2-like LRR" evidence="9">
    <location>
        <begin position="533"/>
        <end position="701"/>
    </location>
</feature>
<dbReference type="PANTHER" id="PTHR33463:SF198">
    <property type="entry name" value="RPP4C3"/>
    <property type="match status" value="1"/>
</dbReference>
<reference evidence="10" key="1">
    <citation type="submission" date="2023-05" db="EMBL/GenBank/DDBJ databases">
        <authorList>
            <person name="Huff M."/>
        </authorList>
    </citation>
    <scope>NUCLEOTIDE SEQUENCE</scope>
</reference>
<keyword evidence="3" id="KW-0677">Repeat</keyword>
<evidence type="ECO:0000313" key="11">
    <source>
        <dbReference type="Proteomes" id="UP000834106"/>
    </source>
</evidence>
<feature type="coiled-coil region" evidence="6">
    <location>
        <begin position="2"/>
        <end position="36"/>
    </location>
</feature>
<evidence type="ECO:0000313" key="10">
    <source>
        <dbReference type="EMBL" id="CAI9779658.1"/>
    </source>
</evidence>
<dbReference type="Pfam" id="PF00931">
    <property type="entry name" value="NB-ARC"/>
    <property type="match status" value="1"/>
</dbReference>
<evidence type="ECO:0000256" key="6">
    <source>
        <dbReference type="SAM" id="Coils"/>
    </source>
</evidence>
<keyword evidence="6" id="KW-0175">Coiled coil</keyword>
<dbReference type="Gene3D" id="3.40.50.300">
    <property type="entry name" value="P-loop containing nucleotide triphosphate hydrolases"/>
    <property type="match status" value="1"/>
</dbReference>
<dbReference type="GO" id="GO:0006952">
    <property type="term" value="P:defense response"/>
    <property type="evidence" value="ECO:0007669"/>
    <property type="project" value="UniProtKB-KW"/>
</dbReference>
<dbReference type="InterPro" id="IPR036388">
    <property type="entry name" value="WH-like_DNA-bd_sf"/>
</dbReference>
<evidence type="ECO:0000256" key="4">
    <source>
        <dbReference type="ARBA" id="ARBA00022821"/>
    </source>
</evidence>
<dbReference type="AlphaFoldDB" id="A0AAD2A1J0"/>
<evidence type="ECO:0000259" key="9">
    <source>
        <dbReference type="Pfam" id="PF23598"/>
    </source>
</evidence>
<evidence type="ECO:0000256" key="2">
    <source>
        <dbReference type="ARBA" id="ARBA00022614"/>
    </source>
</evidence>
<dbReference type="InterPro" id="IPR002182">
    <property type="entry name" value="NB-ARC"/>
</dbReference>
<dbReference type="PANTHER" id="PTHR33463">
    <property type="entry name" value="NB-ARC DOMAIN-CONTAINING PROTEIN-RELATED"/>
    <property type="match status" value="1"/>
</dbReference>
<evidence type="ECO:0008006" key="12">
    <source>
        <dbReference type="Google" id="ProtNLM"/>
    </source>
</evidence>
<keyword evidence="4" id="KW-0611">Plant defense</keyword>
<dbReference type="Pfam" id="PF23247">
    <property type="entry name" value="LRR_RPS2"/>
    <property type="match status" value="2"/>
</dbReference>
<feature type="domain" description="Disease resistance protein At4g27190-like leucine-rich repeats" evidence="8">
    <location>
        <begin position="920"/>
        <end position="1068"/>
    </location>
</feature>
<name>A0AAD2A1J0_9LAMI</name>
<dbReference type="Proteomes" id="UP000834106">
    <property type="component" value="Chromosome 17"/>
</dbReference>
<dbReference type="PRINTS" id="PR00364">
    <property type="entry name" value="DISEASERSIST"/>
</dbReference>
<feature type="domain" description="Disease resistance protein At4g27190-like leucine-rich repeats" evidence="8">
    <location>
        <begin position="816"/>
        <end position="896"/>
    </location>
</feature>
<dbReference type="EMBL" id="OU503052">
    <property type="protein sequence ID" value="CAI9779658.1"/>
    <property type="molecule type" value="Genomic_DNA"/>
</dbReference>
<dbReference type="InterPro" id="IPR057135">
    <property type="entry name" value="At4g27190-like_LRR"/>
</dbReference>
<evidence type="ECO:0000259" key="8">
    <source>
        <dbReference type="Pfam" id="PF23247"/>
    </source>
</evidence>
<dbReference type="Gene3D" id="1.10.8.430">
    <property type="entry name" value="Helical domain of apoptotic protease-activating factors"/>
    <property type="match status" value="1"/>
</dbReference>
<dbReference type="Pfam" id="PF23598">
    <property type="entry name" value="LRR_14"/>
    <property type="match status" value="1"/>
</dbReference>
<comment type="similarity">
    <text evidence="1">Belongs to the disease resistance NB-LRR family.</text>
</comment>
<dbReference type="InterPro" id="IPR050905">
    <property type="entry name" value="Plant_NBS-LRR"/>
</dbReference>
<dbReference type="InterPro" id="IPR027417">
    <property type="entry name" value="P-loop_NTPase"/>
</dbReference>
<evidence type="ECO:0000259" key="7">
    <source>
        <dbReference type="Pfam" id="PF00931"/>
    </source>
</evidence>
<organism evidence="10 11">
    <name type="scientific">Fraxinus pennsylvanica</name>
    <dbReference type="NCBI Taxonomy" id="56036"/>
    <lineage>
        <taxon>Eukaryota</taxon>
        <taxon>Viridiplantae</taxon>
        <taxon>Streptophyta</taxon>
        <taxon>Embryophyta</taxon>
        <taxon>Tracheophyta</taxon>
        <taxon>Spermatophyta</taxon>
        <taxon>Magnoliopsida</taxon>
        <taxon>eudicotyledons</taxon>
        <taxon>Gunneridae</taxon>
        <taxon>Pentapetalae</taxon>
        <taxon>asterids</taxon>
        <taxon>lamiids</taxon>
        <taxon>Lamiales</taxon>
        <taxon>Oleaceae</taxon>
        <taxon>Oleeae</taxon>
        <taxon>Fraxinus</taxon>
    </lineage>
</organism>
<evidence type="ECO:0000256" key="5">
    <source>
        <dbReference type="ARBA" id="ARBA00022840"/>
    </source>
</evidence>
<sequence>MYMHLNIDCQRLRGEVKNLENKRKDVQLLVDAAKRNAQVIGSEVDAWLQKVDDLKKVACEVLNGSTNSQMRCLYLNCPNLKSRYSLSRKAVKKTADIVELKAEGELRVGLVGYPAPPVQIPYQNLHDFEGFETRISIKNKIMEALKDKDIGIIGIYGMAGVGKTTMVNEIVAQVKVEKLFGEVAMALVSQDQDLINVQDQLAEMLGLKIEEKTNKIVRAGRLHERLAADDDKSILVVLDDVWKEIDLTSIGIPPEGDDKRKGLKILFTSRNYNVWRNMGPKTKFEVNVLTEGEGLELFKHAADISDDTTDVLKGLAEQIANECGGLPLALVAIGETLGNREEHAWRNALEELRSSRVTNVTNENNLVYSAIELSYKYLQSDEAKLLLLLCSLFAEDQSISIERLVIYAKGLFKNTTSLSKTRDKVKTIVDKLKSCYLLLSGKEEEDVKLHDVVRDVCLSIASKGEHVFMVRHAGVTEWPEQDTDELYTAMSLTFNGMHQFPSGLKCGNLKLLRVRCQRSSSGPNMTSTDFFEDMKELRILDFIGMSIPIPSSIQLLTELRTLCLDSCEINFDLSMIGSLKKLEILTFFDSSIYVRFPSEMAQLGNLRSLDLRIQKGSHTLPPGVFSGMKKLEELYLGDYFQTRDEERMHIIEEVSSLTSLNTFQISTDDSQFLMQLIQALCLEKLERFQVIRTKEKAPNTKDYHVTRSLHLLDDIDASMLLEPGLKSLMRRTDHLFIEEAKVWKNLSNEFHEHGFINLKTLKLLSCDFEYLIDATISIPTGMFVKLELLELEGLHNLIEICNGHVPMKHLLGHISKPSSFSNLVTLKIDDCDAIRNLFRESVAKCMGNLQILCISRCEMLKEVVSPDTEQNEVTDMLEFPKLREIMLRSLKSFKSFRSESNKVGAMLTLFNQVMFPNMKVLEIEELDTVKIVDEEMHIRSLYKLSDVTVRYCDNLLTFAQSDSIKLLQNLKRLQVRSCKAVEVLFDIEGLKIDKDEAEISILDRLYSLRLDSLPSLLHITRMVAKGICVFQNLTSIDISECDSLRYLFSPSVAKSLVALQSLWVNKCEALEGIIGGDDETTESKMLEFPRLNHLTLVFVRNFKSFKCKSNCVGVPQTLFNQVCILSYMHEQSAILIFLKDA</sequence>
<evidence type="ECO:0000256" key="1">
    <source>
        <dbReference type="ARBA" id="ARBA00008894"/>
    </source>
</evidence>
<dbReference type="SUPFAM" id="SSF52540">
    <property type="entry name" value="P-loop containing nucleoside triphosphate hydrolases"/>
    <property type="match status" value="1"/>
</dbReference>
<dbReference type="GO" id="GO:0005524">
    <property type="term" value="F:ATP binding"/>
    <property type="evidence" value="ECO:0007669"/>
    <property type="project" value="UniProtKB-KW"/>
</dbReference>
<accession>A0AAD2A1J0</accession>
<keyword evidence="5" id="KW-0067">ATP-binding</keyword>
<keyword evidence="11" id="KW-1185">Reference proteome</keyword>
<proteinExistence type="inferred from homology"/>
<keyword evidence="2" id="KW-0433">Leucine-rich repeat</keyword>
<protein>
    <recommendedName>
        <fullName evidence="12">AAA+ ATPase domain-containing protein</fullName>
    </recommendedName>
</protein>
<dbReference type="InterPro" id="IPR055414">
    <property type="entry name" value="LRR_R13L4/SHOC2-like"/>
</dbReference>
<feature type="domain" description="NB-ARC" evidence="7">
    <location>
        <begin position="138"/>
        <end position="301"/>
    </location>
</feature>
<dbReference type="InterPro" id="IPR042197">
    <property type="entry name" value="Apaf_helical"/>
</dbReference>
<gene>
    <name evidence="10" type="ORF">FPE_LOCUS27088</name>
</gene>
<evidence type="ECO:0000256" key="3">
    <source>
        <dbReference type="ARBA" id="ARBA00022737"/>
    </source>
</evidence>
<dbReference type="Gene3D" id="1.10.10.10">
    <property type="entry name" value="Winged helix-like DNA-binding domain superfamily/Winged helix DNA-binding domain"/>
    <property type="match status" value="1"/>
</dbReference>